<keyword evidence="11 14" id="KW-0472">Membrane</keyword>
<dbReference type="EC" id="7.6.2.2" evidence="3"/>
<keyword evidence="18" id="KW-1185">Reference proteome</keyword>
<keyword evidence="6" id="KW-0677">Repeat</keyword>
<dbReference type="Pfam" id="PF00664">
    <property type="entry name" value="ABC_membrane"/>
    <property type="match status" value="2"/>
</dbReference>
<evidence type="ECO:0000256" key="8">
    <source>
        <dbReference type="ARBA" id="ARBA00022840"/>
    </source>
</evidence>
<dbReference type="FunFam" id="3.40.50.300:FF:000169">
    <property type="entry name" value="ABC transporter C family member 3"/>
    <property type="match status" value="1"/>
</dbReference>
<feature type="transmembrane region" description="Helical" evidence="14">
    <location>
        <begin position="782"/>
        <end position="810"/>
    </location>
</feature>
<feature type="domain" description="ABC transmembrane type-1" evidence="16">
    <location>
        <begin position="746"/>
        <end position="1025"/>
    </location>
</feature>
<dbReference type="CDD" id="cd18580">
    <property type="entry name" value="ABC_6TM_ABCC_D2"/>
    <property type="match status" value="1"/>
</dbReference>
<dbReference type="Gene3D" id="1.20.1560.10">
    <property type="entry name" value="ABC transporter type 1, transmembrane domain"/>
    <property type="match status" value="2"/>
</dbReference>
<evidence type="ECO:0000256" key="2">
    <source>
        <dbReference type="ARBA" id="ARBA00009726"/>
    </source>
</evidence>
<evidence type="ECO:0000259" key="15">
    <source>
        <dbReference type="PROSITE" id="PS50893"/>
    </source>
</evidence>
<organism evidence="17 18">
    <name type="scientific">Malus domestica</name>
    <name type="common">Apple</name>
    <name type="synonym">Pyrus malus</name>
    <dbReference type="NCBI Taxonomy" id="3750"/>
    <lineage>
        <taxon>Eukaryota</taxon>
        <taxon>Viridiplantae</taxon>
        <taxon>Streptophyta</taxon>
        <taxon>Embryophyta</taxon>
        <taxon>Tracheophyta</taxon>
        <taxon>Spermatophyta</taxon>
        <taxon>Magnoliopsida</taxon>
        <taxon>eudicotyledons</taxon>
        <taxon>Gunneridae</taxon>
        <taxon>Pentapetalae</taxon>
        <taxon>rosids</taxon>
        <taxon>fabids</taxon>
        <taxon>Rosales</taxon>
        <taxon>Rosaceae</taxon>
        <taxon>Amygdaloideae</taxon>
        <taxon>Maleae</taxon>
        <taxon>Malus</taxon>
    </lineage>
</organism>
<evidence type="ECO:0000256" key="10">
    <source>
        <dbReference type="ARBA" id="ARBA00022989"/>
    </source>
</evidence>
<sequence length="1493" mass="167859">MASGTWITSFSCSPSVVQSSEDTAVTPIVQWLRFIFLSPCPQRALLSSLNLLFLLSLLAFSIQKLYSRFISADGGRNSDLNKPLIRNNRARLRTTLWFKLSLIVSTVFTFCYAVVCILAFTRSTELQWKLVDGFFWLVQAITHAVITMLVAHERRFEVVKHPLSLRIYWVANFVVISLFTASGILRLVHAQGIQEPSLRLDDIVSMASFPSAIILFVIAIRGSTGIAVNREFEGATNGDAVLYEPLSSKSNVTGFASASIISKTFWIWMNPLLSKGYKSPLKVDEVPSLSPEHRAEVMSILFESKWPKPQEKLNHPVRTTLLRCFWKEIAFTAFLAVIRLCVMYVGPLLIQSFVDYTAGIRTSAYEGYYLVLILLCAKFVEVLTTHQFNFNSQKLGMLIRSTLITSLYKKGLRLSCSARQDHGVGQIVNYMAVDAQQLSDMMLQLHAIWMMPVQLTIALVLLYNSLGAAVITAITGIMCILVFVVLGTKRNNRFQFNVRVCGTTAYVAQTSWIQNGTIEENILFGLPMDRERYREVIKVCCLEKDLEMMEFGDQTEIGERGINLSGGQKQRIQLARAVYQNCDIYLLDDVFSAVDAHTGSEIFKECVRGALKNKTVLLVTHQVDFLHNVDLILVMRDGMIVQAGKYNDLLNSGLDFKELVAAHDTSMELVEMSTADPSKSSPGPQISRQLSSKRGEGNGENNSLDQLKSDKATSKLIKEEEKETGKVSLHIYKVYCTEAYGWWGVVLVLSLTLMWQASQMAADYWLSYETAAKRAASFKPSVFIIVYALIACVAFVAVLIRALVVMFVGLKTAQTFFNQILHSILHAPMSFFDTTPSGRILSRASTDQTNIDLLLPFMLGITIVMFFTVFGIFIIVCQYSWPTVFLLIPLAWLNVWYRGYYLASSRELTRLDSITKAPVIHHFSESISGVMTIRSFRMQNMFSKENIKRVNANLRMDFHNNGSNEWLGFRLELLGSLLLCISTIFMILLPSSIIKPENVGLTLSYGLSLNSVLFWAIYFSCFVENRMVSVERIKQFTNIPSEAAWKIVDRVPPPNWPSGGNVELKDLQVRYRPNTPLVLKGISLNIFGGEKIGVVGRTGSGKSTLIQVFFRLVEPSGGRIIIDGIDITTIGLHDLRSRFGIIPQEPVLFEGTVRSNIDPIGMYSDEQIWKSLERCQLKDVVAAKPEKLNCLVADNGDNWSVGQRQLLCLGRVMLKHSRLLFMDEATASVDSQTDAVIQRIIREDFAACTIISIAHRIPTVMDCNRVLVVDAGLAKEFEKPSRLLEKPSLFGALVQEYTNRSSRRKYKQSRTKVRVGLPKRKPNVFKPAFCLPPKLRALLEQQGPASAPQWDAEGSVIQNYKSFGFVSNPNLLSLRSRNSHMVESDSLQVPPPSSDDPDASAELDFADGSDLEEDDLKTSLGKKRRDGKSAPLQPLTAMQRLHLGRLIEEYGDGYQRMFMDTKLNKMQHSVATLEKLCRRYHVHKDRNPLILTR</sequence>
<evidence type="ECO:0000256" key="6">
    <source>
        <dbReference type="ARBA" id="ARBA00022737"/>
    </source>
</evidence>
<dbReference type="GO" id="GO:0008559">
    <property type="term" value="F:ABC-type xenobiotic transporter activity"/>
    <property type="evidence" value="ECO:0007669"/>
    <property type="project" value="UniProtKB-EC"/>
</dbReference>
<dbReference type="EMBL" id="RDQH01000337">
    <property type="protein sequence ID" value="RXH84414.1"/>
    <property type="molecule type" value="Genomic_DNA"/>
</dbReference>
<dbReference type="PROSITE" id="PS50893">
    <property type="entry name" value="ABC_TRANSPORTER_2"/>
    <property type="match status" value="2"/>
</dbReference>
<dbReference type="Pfam" id="PF00005">
    <property type="entry name" value="ABC_tran"/>
    <property type="match status" value="2"/>
</dbReference>
<dbReference type="InterPro" id="IPR050173">
    <property type="entry name" value="ABC_transporter_C-like"/>
</dbReference>
<evidence type="ECO:0000256" key="14">
    <source>
        <dbReference type="SAM" id="Phobius"/>
    </source>
</evidence>
<feature type="compositionally biased region" description="Polar residues" evidence="13">
    <location>
        <begin position="675"/>
        <end position="692"/>
    </location>
</feature>
<feature type="transmembrane region" description="Helical" evidence="14">
    <location>
        <begin position="469"/>
        <end position="487"/>
    </location>
</feature>
<dbReference type="SUPFAM" id="SSF52540">
    <property type="entry name" value="P-loop containing nucleoside triphosphate hydrolases"/>
    <property type="match status" value="2"/>
</dbReference>
<evidence type="ECO:0000256" key="5">
    <source>
        <dbReference type="ARBA" id="ARBA00022692"/>
    </source>
</evidence>
<feature type="transmembrane region" description="Helical" evidence="14">
    <location>
        <begin position="96"/>
        <end position="121"/>
    </location>
</feature>
<dbReference type="CDD" id="cd03244">
    <property type="entry name" value="ABCC_MRP_domain2"/>
    <property type="match status" value="1"/>
</dbReference>
<protein>
    <recommendedName>
        <fullName evidence="3">ABC-type xenobiotic transporter</fullName>
        <ecNumber evidence="3">7.6.2.2</ecNumber>
    </recommendedName>
</protein>
<dbReference type="PROSITE" id="PS00211">
    <property type="entry name" value="ABC_TRANSPORTER_1"/>
    <property type="match status" value="1"/>
</dbReference>
<feature type="transmembrane region" description="Helical" evidence="14">
    <location>
        <begin position="881"/>
        <end position="900"/>
    </location>
</feature>
<dbReference type="Gene3D" id="3.40.50.300">
    <property type="entry name" value="P-loop containing nucleotide triphosphate hydrolases"/>
    <property type="match status" value="2"/>
</dbReference>
<dbReference type="FunFam" id="3.40.50.300:FF:000973">
    <property type="entry name" value="Multidrug resistance-associated protein 4"/>
    <property type="match status" value="1"/>
</dbReference>
<evidence type="ECO:0000259" key="16">
    <source>
        <dbReference type="PROSITE" id="PS50929"/>
    </source>
</evidence>
<evidence type="ECO:0000256" key="13">
    <source>
        <dbReference type="SAM" id="MobiDB-lite"/>
    </source>
</evidence>
<evidence type="ECO:0000313" key="17">
    <source>
        <dbReference type="EMBL" id="RXH84414.1"/>
    </source>
</evidence>
<dbReference type="InterPro" id="IPR011527">
    <property type="entry name" value="ABC1_TM_dom"/>
</dbReference>
<dbReference type="PANTHER" id="PTHR24223">
    <property type="entry name" value="ATP-BINDING CASSETTE SUB-FAMILY C"/>
    <property type="match status" value="1"/>
</dbReference>
<feature type="transmembrane region" description="Helical" evidence="14">
    <location>
        <begin position="163"/>
        <end position="183"/>
    </location>
</feature>
<dbReference type="InterPro" id="IPR027417">
    <property type="entry name" value="P-loop_NTPase"/>
</dbReference>
<feature type="transmembrane region" description="Helical" evidence="14">
    <location>
        <begin position="43"/>
        <end position="62"/>
    </location>
</feature>
<keyword evidence="10 14" id="KW-1133">Transmembrane helix</keyword>
<dbReference type="GO" id="GO:0016020">
    <property type="term" value="C:membrane"/>
    <property type="evidence" value="ECO:0007669"/>
    <property type="project" value="UniProtKB-SubCell"/>
</dbReference>
<keyword evidence="8" id="KW-0067">ATP-binding</keyword>
<dbReference type="InterPro" id="IPR036640">
    <property type="entry name" value="ABC1_TM_sf"/>
</dbReference>
<comment type="catalytic activity">
    <reaction evidence="12">
        <text>ATP + H2O + xenobioticSide 1 = ADP + phosphate + xenobioticSide 2.</text>
        <dbReference type="EC" id="7.6.2.2"/>
    </reaction>
</comment>
<dbReference type="Proteomes" id="UP000290289">
    <property type="component" value="Chromosome 11"/>
</dbReference>
<dbReference type="InterPro" id="IPR019002">
    <property type="entry name" value="Ribosome_biogenesis_Nop16"/>
</dbReference>
<evidence type="ECO:0000256" key="4">
    <source>
        <dbReference type="ARBA" id="ARBA00022448"/>
    </source>
</evidence>
<evidence type="ECO:0000256" key="11">
    <source>
        <dbReference type="ARBA" id="ARBA00023136"/>
    </source>
</evidence>
<feature type="transmembrane region" description="Helical" evidence="14">
    <location>
        <begin position="203"/>
        <end position="220"/>
    </location>
</feature>
<dbReference type="SUPFAM" id="SSF90123">
    <property type="entry name" value="ABC transporter transmembrane region"/>
    <property type="match status" value="2"/>
</dbReference>
<reference evidence="17 18" key="1">
    <citation type="submission" date="2018-10" db="EMBL/GenBank/DDBJ databases">
        <title>A high-quality apple genome assembly.</title>
        <authorList>
            <person name="Hu J."/>
        </authorList>
    </citation>
    <scope>NUCLEOTIDE SEQUENCE [LARGE SCALE GENOMIC DNA]</scope>
    <source>
        <strain evidence="18">cv. HFTH1</strain>
        <tissue evidence="17">Young leaf</tissue>
    </source>
</reference>
<evidence type="ECO:0000256" key="1">
    <source>
        <dbReference type="ARBA" id="ARBA00004141"/>
    </source>
</evidence>
<keyword evidence="4" id="KW-0813">Transport</keyword>
<feature type="transmembrane region" description="Helical" evidence="14">
    <location>
        <begin position="973"/>
        <end position="993"/>
    </location>
</feature>
<feature type="domain" description="ABC transporter" evidence="15">
    <location>
        <begin position="433"/>
        <end position="662"/>
    </location>
</feature>
<comment type="similarity">
    <text evidence="2">Belongs to the ABC transporter superfamily. ABCC family. Conjugate transporter (TC 3.A.1.208) subfamily.</text>
</comment>
<evidence type="ECO:0000256" key="3">
    <source>
        <dbReference type="ARBA" id="ARBA00012191"/>
    </source>
</evidence>
<accession>A0A498IQB8</accession>
<feature type="domain" description="ABC transporter" evidence="15">
    <location>
        <begin position="1062"/>
        <end position="1296"/>
    </location>
</feature>
<evidence type="ECO:0000256" key="12">
    <source>
        <dbReference type="ARBA" id="ARBA00034018"/>
    </source>
</evidence>
<feature type="transmembrane region" description="Helical" evidence="14">
    <location>
        <begin position="740"/>
        <end position="762"/>
    </location>
</feature>
<feature type="transmembrane region" description="Helical" evidence="14">
    <location>
        <begin position="329"/>
        <end position="350"/>
    </location>
</feature>
<feature type="transmembrane region" description="Helical" evidence="14">
    <location>
        <begin position="445"/>
        <end position="463"/>
    </location>
</feature>
<proteinExistence type="inferred from homology"/>
<keyword evidence="7" id="KW-0547">Nucleotide-binding</keyword>
<dbReference type="FunFam" id="1.20.1560.10:FF:000002">
    <property type="entry name" value="ABC transporter C family member 5"/>
    <property type="match status" value="1"/>
</dbReference>
<feature type="transmembrane region" description="Helical" evidence="14">
    <location>
        <begin position="1005"/>
        <end position="1023"/>
    </location>
</feature>
<dbReference type="PROSITE" id="PS50929">
    <property type="entry name" value="ABC_TM1F"/>
    <property type="match status" value="2"/>
</dbReference>
<feature type="transmembrane region" description="Helical" evidence="14">
    <location>
        <begin position="853"/>
        <end position="875"/>
    </location>
</feature>
<dbReference type="InterPro" id="IPR003593">
    <property type="entry name" value="AAA+_ATPase"/>
</dbReference>
<dbReference type="InterPro" id="IPR044726">
    <property type="entry name" value="ABCC_6TM_D2"/>
</dbReference>
<feature type="domain" description="ABC transmembrane type-1" evidence="16">
    <location>
        <begin position="330"/>
        <end position="495"/>
    </location>
</feature>
<evidence type="ECO:0000256" key="9">
    <source>
        <dbReference type="ARBA" id="ARBA00022967"/>
    </source>
</evidence>
<feature type="transmembrane region" description="Helical" evidence="14">
    <location>
        <begin position="370"/>
        <end position="390"/>
    </location>
</feature>
<evidence type="ECO:0000313" key="18">
    <source>
        <dbReference type="Proteomes" id="UP000290289"/>
    </source>
</evidence>
<dbReference type="GO" id="GO:0005524">
    <property type="term" value="F:ATP binding"/>
    <property type="evidence" value="ECO:0007669"/>
    <property type="project" value="UniProtKB-KW"/>
</dbReference>
<keyword evidence="9" id="KW-1278">Translocase</keyword>
<evidence type="ECO:0000256" key="7">
    <source>
        <dbReference type="ARBA" id="ARBA00022741"/>
    </source>
</evidence>
<dbReference type="InterPro" id="IPR003439">
    <property type="entry name" value="ABC_transporter-like_ATP-bd"/>
</dbReference>
<dbReference type="InterPro" id="IPR017871">
    <property type="entry name" value="ABC_transporter-like_CS"/>
</dbReference>
<dbReference type="PANTHER" id="PTHR24223:SF362">
    <property type="entry name" value="ABC TRANSPORTER C FAMILY MEMBER 4"/>
    <property type="match status" value="1"/>
</dbReference>
<dbReference type="Pfam" id="PF09420">
    <property type="entry name" value="Nop16"/>
    <property type="match status" value="1"/>
</dbReference>
<feature type="region of interest" description="Disordered" evidence="13">
    <location>
        <begin position="671"/>
        <end position="706"/>
    </location>
</feature>
<keyword evidence="5 14" id="KW-0812">Transmembrane</keyword>
<dbReference type="GO" id="GO:0016887">
    <property type="term" value="F:ATP hydrolysis activity"/>
    <property type="evidence" value="ECO:0007669"/>
    <property type="project" value="InterPro"/>
</dbReference>
<feature type="transmembrane region" description="Helical" evidence="14">
    <location>
        <begin position="133"/>
        <end position="151"/>
    </location>
</feature>
<name>A0A498IQB8_MALDO</name>
<gene>
    <name evidence="17" type="ORF">DVH24_027313</name>
</gene>
<dbReference type="CDD" id="cd03250">
    <property type="entry name" value="ABCC_MRP_domain1"/>
    <property type="match status" value="1"/>
</dbReference>
<comment type="caution">
    <text evidence="17">The sequence shown here is derived from an EMBL/GenBank/DDBJ whole genome shotgun (WGS) entry which is preliminary data.</text>
</comment>
<comment type="subcellular location">
    <subcellularLocation>
        <location evidence="1">Membrane</location>
        <topology evidence="1">Multi-pass membrane protein</topology>
    </subcellularLocation>
</comment>
<dbReference type="SMART" id="SM00382">
    <property type="entry name" value="AAA"/>
    <property type="match status" value="2"/>
</dbReference>